<evidence type="ECO:0000313" key="3">
    <source>
        <dbReference type="Proteomes" id="UP000299102"/>
    </source>
</evidence>
<feature type="transmembrane region" description="Helical" evidence="1">
    <location>
        <begin position="86"/>
        <end position="106"/>
    </location>
</feature>
<dbReference type="OrthoDB" id="7382669at2759"/>
<keyword evidence="3" id="KW-1185">Reference proteome</keyword>
<accession>A0A4C1VD31</accession>
<dbReference type="AlphaFoldDB" id="A0A4C1VD31"/>
<name>A0A4C1VD31_EUMVA</name>
<sequence>MTVKGRLQRPPVIMMGGDSIRTVSTGVCSIVGSKVPVPKDDLHGDLFDYPDLRGGMLVRACIFACIIVCNALLRTQRLALMFLTKAYRIVGMAALPVLAGVLPAHMKVIAAGRADQEYDGRIAAETDEDIYHVLWSCSLYDNIRSEMLSGVKVLQVGSIYYAVLVATQANFRRFVEYARAWHGLADRSEK</sequence>
<keyword evidence="1" id="KW-1133">Transmembrane helix</keyword>
<feature type="transmembrane region" description="Helical" evidence="1">
    <location>
        <begin position="56"/>
        <end position="74"/>
    </location>
</feature>
<evidence type="ECO:0000313" key="2">
    <source>
        <dbReference type="EMBL" id="GBP35525.1"/>
    </source>
</evidence>
<reference evidence="2 3" key="1">
    <citation type="journal article" date="2019" name="Commun. Biol.">
        <title>The bagworm genome reveals a unique fibroin gene that provides high tensile strength.</title>
        <authorList>
            <person name="Kono N."/>
            <person name="Nakamura H."/>
            <person name="Ohtoshi R."/>
            <person name="Tomita M."/>
            <person name="Numata K."/>
            <person name="Arakawa K."/>
        </authorList>
    </citation>
    <scope>NUCLEOTIDE SEQUENCE [LARGE SCALE GENOMIC DNA]</scope>
</reference>
<dbReference type="Proteomes" id="UP000299102">
    <property type="component" value="Unassembled WGS sequence"/>
</dbReference>
<gene>
    <name evidence="2" type="ORF">EVAR_17386_1</name>
</gene>
<dbReference type="EMBL" id="BGZK01000305">
    <property type="protein sequence ID" value="GBP35525.1"/>
    <property type="molecule type" value="Genomic_DNA"/>
</dbReference>
<comment type="caution">
    <text evidence="2">The sequence shown here is derived from an EMBL/GenBank/DDBJ whole genome shotgun (WGS) entry which is preliminary data.</text>
</comment>
<keyword evidence="1" id="KW-0812">Transmembrane</keyword>
<protein>
    <submittedName>
        <fullName evidence="2">Uncharacterized protein</fullName>
    </submittedName>
</protein>
<keyword evidence="1" id="KW-0472">Membrane</keyword>
<evidence type="ECO:0000256" key="1">
    <source>
        <dbReference type="SAM" id="Phobius"/>
    </source>
</evidence>
<organism evidence="2 3">
    <name type="scientific">Eumeta variegata</name>
    <name type="common">Bagworm moth</name>
    <name type="synonym">Eumeta japonica</name>
    <dbReference type="NCBI Taxonomy" id="151549"/>
    <lineage>
        <taxon>Eukaryota</taxon>
        <taxon>Metazoa</taxon>
        <taxon>Ecdysozoa</taxon>
        <taxon>Arthropoda</taxon>
        <taxon>Hexapoda</taxon>
        <taxon>Insecta</taxon>
        <taxon>Pterygota</taxon>
        <taxon>Neoptera</taxon>
        <taxon>Endopterygota</taxon>
        <taxon>Lepidoptera</taxon>
        <taxon>Glossata</taxon>
        <taxon>Ditrysia</taxon>
        <taxon>Tineoidea</taxon>
        <taxon>Psychidae</taxon>
        <taxon>Oiketicinae</taxon>
        <taxon>Eumeta</taxon>
    </lineage>
</organism>
<proteinExistence type="predicted"/>